<organism evidence="2 3">
    <name type="scientific">Marinococcus luteus</name>
    <dbReference type="NCBI Taxonomy" id="1122204"/>
    <lineage>
        <taxon>Bacteria</taxon>
        <taxon>Bacillati</taxon>
        <taxon>Bacillota</taxon>
        <taxon>Bacilli</taxon>
        <taxon>Bacillales</taxon>
        <taxon>Bacillaceae</taxon>
        <taxon>Marinococcus</taxon>
    </lineage>
</organism>
<dbReference type="Pfam" id="PF10087">
    <property type="entry name" value="DUF2325"/>
    <property type="match status" value="1"/>
</dbReference>
<dbReference type="EMBL" id="FNNC01000006">
    <property type="protein sequence ID" value="SDW87968.1"/>
    <property type="molecule type" value="Genomic_DNA"/>
</dbReference>
<accession>A0A1H2X5A7</accession>
<dbReference type="STRING" id="1122204.SAMN05421781_2653"/>
<sequence length="106" mass="11928">MDGLMIIGADRLGAIPDRLKELGFQDIKHVSGRKVKMVQKEIPPNIDLVLVLTDFINHNVSAKLKERAKNQNVPICYAKRSWCSIYKALSNSDEVCAKCPMLQKCD</sequence>
<evidence type="ECO:0000313" key="2">
    <source>
        <dbReference type="EMBL" id="SDW87968.1"/>
    </source>
</evidence>
<evidence type="ECO:0000313" key="3">
    <source>
        <dbReference type="Proteomes" id="UP000199488"/>
    </source>
</evidence>
<keyword evidence="3" id="KW-1185">Reference proteome</keyword>
<dbReference type="OrthoDB" id="5324142at2"/>
<comment type="similarity">
    <text evidence="1">Belongs to the UPF0751 family.</text>
</comment>
<evidence type="ECO:0008006" key="4">
    <source>
        <dbReference type="Google" id="ProtNLM"/>
    </source>
</evidence>
<dbReference type="AlphaFoldDB" id="A0A1H2X5A7"/>
<evidence type="ECO:0000256" key="1">
    <source>
        <dbReference type="ARBA" id="ARBA00007189"/>
    </source>
</evidence>
<dbReference type="PIRSF" id="PIRSF020408">
    <property type="entry name" value="UCP020408"/>
    <property type="match status" value="1"/>
</dbReference>
<dbReference type="InterPro" id="IPR016772">
    <property type="entry name" value="UCP020408"/>
</dbReference>
<dbReference type="Proteomes" id="UP000199488">
    <property type="component" value="Unassembled WGS sequence"/>
</dbReference>
<dbReference type="RefSeq" id="WP_091616031.1">
    <property type="nucleotide sequence ID" value="NZ_FNNC01000006.1"/>
</dbReference>
<gene>
    <name evidence="2" type="ORF">SAMN05421781_2653</name>
</gene>
<proteinExistence type="inferred from homology"/>
<reference evidence="2 3" key="1">
    <citation type="submission" date="2016-10" db="EMBL/GenBank/DDBJ databases">
        <authorList>
            <person name="de Groot N.N."/>
        </authorList>
    </citation>
    <scope>NUCLEOTIDE SEQUENCE [LARGE SCALE GENOMIC DNA]</scope>
    <source>
        <strain evidence="2 3">DSM 23126</strain>
    </source>
</reference>
<protein>
    <recommendedName>
        <fullName evidence="4">Dihydroorotate dehydrogenase</fullName>
    </recommendedName>
</protein>
<name>A0A1H2X5A7_9BACI</name>